<dbReference type="GO" id="GO:0030313">
    <property type="term" value="C:cell envelope"/>
    <property type="evidence" value="ECO:0007669"/>
    <property type="project" value="UniProtKB-SubCell"/>
</dbReference>
<comment type="subcellular location">
    <subcellularLocation>
        <location evidence="1">Cell envelope</location>
    </subcellularLocation>
</comment>
<keyword evidence="3" id="KW-1015">Disulfide bond</keyword>
<dbReference type="CDD" id="cd02966">
    <property type="entry name" value="TlpA_like_family"/>
    <property type="match status" value="1"/>
</dbReference>
<dbReference type="GO" id="GO:0015036">
    <property type="term" value="F:disulfide oxidoreductase activity"/>
    <property type="evidence" value="ECO:0007669"/>
    <property type="project" value="UniProtKB-ARBA"/>
</dbReference>
<evidence type="ECO:0000256" key="1">
    <source>
        <dbReference type="ARBA" id="ARBA00004196"/>
    </source>
</evidence>
<reference evidence="7 8" key="1">
    <citation type="submission" date="2017-09" db="EMBL/GenBank/DDBJ databases">
        <title>Sphingomonas panjinensis sp.nov., isolated from oil-contaminated soil.</title>
        <authorList>
            <person name="Wang L."/>
            <person name="Chen L."/>
        </authorList>
    </citation>
    <scope>NUCLEOTIDE SEQUENCE [LARGE SCALE GENOMIC DNA]</scope>
    <source>
        <strain evidence="7 8">FW-11</strain>
    </source>
</reference>
<dbReference type="InterPro" id="IPR017937">
    <property type="entry name" value="Thioredoxin_CS"/>
</dbReference>
<keyword evidence="8" id="KW-1185">Reference proteome</keyword>
<feature type="compositionally biased region" description="Basic and acidic residues" evidence="5">
    <location>
        <begin position="22"/>
        <end position="39"/>
    </location>
</feature>
<evidence type="ECO:0000256" key="5">
    <source>
        <dbReference type="SAM" id="MobiDB-lite"/>
    </source>
</evidence>
<dbReference type="PANTHER" id="PTHR42852:SF6">
    <property type="entry name" value="THIOL:DISULFIDE INTERCHANGE PROTEIN DSBE"/>
    <property type="match status" value="1"/>
</dbReference>
<dbReference type="EMBL" id="NWBU01000017">
    <property type="protein sequence ID" value="PTQ07881.1"/>
    <property type="molecule type" value="Genomic_DNA"/>
</dbReference>
<dbReference type="GO" id="GO:0017004">
    <property type="term" value="P:cytochrome complex assembly"/>
    <property type="evidence" value="ECO:0007669"/>
    <property type="project" value="UniProtKB-KW"/>
</dbReference>
<protein>
    <submittedName>
        <fullName evidence="7">Thiol:disulfide interchange protein</fullName>
    </submittedName>
</protein>
<dbReference type="AlphaFoldDB" id="A0A2T5FUC2"/>
<keyword evidence="2" id="KW-0201">Cytochrome c-type biogenesis</keyword>
<dbReference type="InterPro" id="IPR036249">
    <property type="entry name" value="Thioredoxin-like_sf"/>
</dbReference>
<dbReference type="Pfam" id="PF08534">
    <property type="entry name" value="Redoxin"/>
    <property type="match status" value="1"/>
</dbReference>
<dbReference type="Proteomes" id="UP000244162">
    <property type="component" value="Unassembled WGS sequence"/>
</dbReference>
<evidence type="ECO:0000256" key="3">
    <source>
        <dbReference type="ARBA" id="ARBA00023157"/>
    </source>
</evidence>
<dbReference type="PANTHER" id="PTHR42852">
    <property type="entry name" value="THIOL:DISULFIDE INTERCHANGE PROTEIN DSBE"/>
    <property type="match status" value="1"/>
</dbReference>
<evidence type="ECO:0000256" key="4">
    <source>
        <dbReference type="ARBA" id="ARBA00023284"/>
    </source>
</evidence>
<evidence type="ECO:0000259" key="6">
    <source>
        <dbReference type="PROSITE" id="PS51352"/>
    </source>
</evidence>
<dbReference type="InterPro" id="IPR050553">
    <property type="entry name" value="Thioredoxin_ResA/DsbE_sf"/>
</dbReference>
<dbReference type="OrthoDB" id="9799347at2"/>
<dbReference type="PROSITE" id="PS00194">
    <property type="entry name" value="THIOREDOXIN_1"/>
    <property type="match status" value="1"/>
</dbReference>
<sequence length="184" mass="19510">MSLAACDRQKAEQPQAQPGAEKAPKVESGKVDHAKKGEAAPDAAFADGDEAPVTIASFKGKPLLVNLWATWCAPCVAEMPTLDALAEREAGRMGLIVVSQDMEGRRAVSPFFAKAKFRNLKPYLDKENGLMLALKADTLPMTILYDAEGREIWRVTGAMDWTSAKAKALIDQGLAGGAAAAPGV</sequence>
<evidence type="ECO:0000313" key="8">
    <source>
        <dbReference type="Proteomes" id="UP000244162"/>
    </source>
</evidence>
<dbReference type="InterPro" id="IPR013766">
    <property type="entry name" value="Thioredoxin_domain"/>
</dbReference>
<name>A0A2T5FUC2_9SPHN</name>
<dbReference type="InterPro" id="IPR013740">
    <property type="entry name" value="Redoxin"/>
</dbReference>
<accession>A0A2T5FUC2</accession>
<feature type="region of interest" description="Disordered" evidence="5">
    <location>
        <begin position="1"/>
        <end position="43"/>
    </location>
</feature>
<comment type="caution">
    <text evidence="7">The sequence shown here is derived from an EMBL/GenBank/DDBJ whole genome shotgun (WGS) entry which is preliminary data.</text>
</comment>
<evidence type="ECO:0000313" key="7">
    <source>
        <dbReference type="EMBL" id="PTQ07881.1"/>
    </source>
</evidence>
<gene>
    <name evidence="7" type="ORF">CLG96_16785</name>
</gene>
<organism evidence="7 8">
    <name type="scientific">Sphingomonas oleivorans</name>
    <dbReference type="NCBI Taxonomy" id="1735121"/>
    <lineage>
        <taxon>Bacteria</taxon>
        <taxon>Pseudomonadati</taxon>
        <taxon>Pseudomonadota</taxon>
        <taxon>Alphaproteobacteria</taxon>
        <taxon>Sphingomonadales</taxon>
        <taxon>Sphingomonadaceae</taxon>
        <taxon>Sphingomonas</taxon>
    </lineage>
</organism>
<keyword evidence="4" id="KW-0676">Redox-active center</keyword>
<dbReference type="SUPFAM" id="SSF52833">
    <property type="entry name" value="Thioredoxin-like"/>
    <property type="match status" value="1"/>
</dbReference>
<feature type="domain" description="Thioredoxin" evidence="6">
    <location>
        <begin position="34"/>
        <end position="175"/>
    </location>
</feature>
<dbReference type="PROSITE" id="PS51352">
    <property type="entry name" value="THIOREDOXIN_2"/>
    <property type="match status" value="1"/>
</dbReference>
<proteinExistence type="predicted"/>
<evidence type="ECO:0000256" key="2">
    <source>
        <dbReference type="ARBA" id="ARBA00022748"/>
    </source>
</evidence>
<dbReference type="Gene3D" id="3.40.30.10">
    <property type="entry name" value="Glutaredoxin"/>
    <property type="match status" value="1"/>
</dbReference>